<evidence type="ECO:0000256" key="1">
    <source>
        <dbReference type="ARBA" id="ARBA00022737"/>
    </source>
</evidence>
<feature type="compositionally biased region" description="Low complexity" evidence="2">
    <location>
        <begin position="544"/>
        <end position="558"/>
    </location>
</feature>
<feature type="compositionally biased region" description="Basic residues" evidence="2">
    <location>
        <begin position="593"/>
        <end position="602"/>
    </location>
</feature>
<gene>
    <name evidence="4" type="primary">Skeletor_4</name>
    <name evidence="4" type="ORF">FJT64_016182</name>
</gene>
<keyword evidence="5" id="KW-1185">Reference proteome</keyword>
<feature type="compositionally biased region" description="Pro residues" evidence="2">
    <location>
        <begin position="465"/>
        <end position="483"/>
    </location>
</feature>
<dbReference type="AlphaFoldDB" id="A0A6A4X0A2"/>
<dbReference type="Proteomes" id="UP000440578">
    <property type="component" value="Unassembled WGS sequence"/>
</dbReference>
<organism evidence="4 5">
    <name type="scientific">Amphibalanus amphitrite</name>
    <name type="common">Striped barnacle</name>
    <name type="synonym">Balanus amphitrite</name>
    <dbReference type="NCBI Taxonomy" id="1232801"/>
    <lineage>
        <taxon>Eukaryota</taxon>
        <taxon>Metazoa</taxon>
        <taxon>Ecdysozoa</taxon>
        <taxon>Arthropoda</taxon>
        <taxon>Crustacea</taxon>
        <taxon>Multicrustacea</taxon>
        <taxon>Cirripedia</taxon>
        <taxon>Thoracica</taxon>
        <taxon>Thoracicalcarea</taxon>
        <taxon>Balanomorpha</taxon>
        <taxon>Balanoidea</taxon>
        <taxon>Balanidae</taxon>
        <taxon>Amphibalaninae</taxon>
        <taxon>Amphibalanus</taxon>
    </lineage>
</organism>
<dbReference type="InterPro" id="IPR005018">
    <property type="entry name" value="DOMON_domain"/>
</dbReference>
<evidence type="ECO:0000313" key="4">
    <source>
        <dbReference type="EMBL" id="KAF0313186.1"/>
    </source>
</evidence>
<evidence type="ECO:0000256" key="2">
    <source>
        <dbReference type="SAM" id="MobiDB-lite"/>
    </source>
</evidence>
<feature type="region of interest" description="Disordered" evidence="2">
    <location>
        <begin position="154"/>
        <end position="176"/>
    </location>
</feature>
<dbReference type="PANTHER" id="PTHR24036:SF13">
    <property type="entry name" value="PROTEIN SKELETOR, ISOFORMS D_E"/>
    <property type="match status" value="1"/>
</dbReference>
<dbReference type="CDD" id="cd09631">
    <property type="entry name" value="DOMON_DOH"/>
    <property type="match status" value="1"/>
</dbReference>
<dbReference type="Pfam" id="PF25489">
    <property type="entry name" value="At5g54830"/>
    <property type="match status" value="1"/>
</dbReference>
<feature type="domain" description="DOMON" evidence="3">
    <location>
        <begin position="1"/>
        <end position="122"/>
    </location>
</feature>
<dbReference type="PANTHER" id="PTHR24036">
    <property type="entry name" value="SKELETOR-RELATED"/>
    <property type="match status" value="1"/>
</dbReference>
<proteinExistence type="predicted"/>
<feature type="region of interest" description="Disordered" evidence="2">
    <location>
        <begin position="425"/>
        <end position="605"/>
    </location>
</feature>
<sequence>MDNKTKRYPPTEDGQYMAFGLSGHPTRSVMIGADAVVTWLDRRSGQGVAEDYFLQAKRQCSAGKGACPDTQLQGGKSGVRLLNSAFINGFSMLTFQRPLNSSDRWDTAVVPDQRQAVVWAVGPVSAAGDVGYHRRRVRGDLQLHFGRAPAWNCPVTPAESTDRPPESAAEPPPAPAWHVPPIPCHEPDDRVYYVQLGPTGGPRGYSAITGRVGWGVAWYVNGLLVPEINVVRGRTYTFVVEGGGDPERPAKYHPFYITDDPEGGYQFKTPQERARVRVLAGVETDASGVARPTATGRLCQWRVDSRRRPPAAGYSSFGAYQRTLQLDCEEGQPGILQWTPDGDTPDTVYYQCFTHRFLGWKINVLDSCPTGSAVPASQLNQIKRVMKGAYNDYDYYEDEVAQSSVRVEQTIPNSIQPQQQPAFIDFSEGSDFDWPSEPPPAAGRPRPQRPQDRPNHGFQFDDFPPGFPRPDLPPPSDHMPIPRPDFDFGARLRPRRPEPEVTREPERFPPPQSVRPPFQFGPTGVPGGGDDQRVRPPPRRRPQRPSGGFLDGLLSYLPGLGGGRPARRRQQPPPPPRFGNPNRRLELGGPGRHSGRPLRPPHRLPTEPRMQAVFESAPFRPSPVDPSDDEPHHRQNEPVQDFIRVSPQQGTPLRYQQALRERIFFHISVTGGTSFCTGTNQTSSVGASFGEKISAANENKGEEKHGICRRACLVRTFAIAEK</sequence>
<reference evidence="4 5" key="1">
    <citation type="submission" date="2019-07" db="EMBL/GenBank/DDBJ databases">
        <title>Draft genome assembly of a fouling barnacle, Amphibalanus amphitrite (Darwin, 1854): The first reference genome for Thecostraca.</title>
        <authorList>
            <person name="Kim W."/>
        </authorList>
    </citation>
    <scope>NUCLEOTIDE SEQUENCE [LARGE SCALE GENOMIC DNA]</scope>
    <source>
        <strain evidence="4">SNU_AA5</strain>
        <tissue evidence="4">Soma without cirri and trophi</tissue>
    </source>
</reference>
<evidence type="ECO:0000313" key="5">
    <source>
        <dbReference type="Proteomes" id="UP000440578"/>
    </source>
</evidence>
<keyword evidence="1" id="KW-0677">Repeat</keyword>
<name>A0A6A4X0A2_AMPAM</name>
<dbReference type="OrthoDB" id="2448405at2759"/>
<dbReference type="SMART" id="SM00664">
    <property type="entry name" value="DoH"/>
    <property type="match status" value="1"/>
</dbReference>
<protein>
    <submittedName>
        <fullName evidence="4">Protein Skeletor, isoforms B/C</fullName>
    </submittedName>
</protein>
<dbReference type="InterPro" id="IPR057443">
    <property type="entry name" value="At5g54830-like"/>
</dbReference>
<feature type="compositionally biased region" description="Basic and acidic residues" evidence="2">
    <location>
        <begin position="484"/>
        <end position="507"/>
    </location>
</feature>
<dbReference type="InterPro" id="IPR052126">
    <property type="entry name" value="Spindle_Org/Thrombomodulin"/>
</dbReference>
<comment type="caution">
    <text evidence="4">The sequence shown here is derived from an EMBL/GenBank/DDBJ whole genome shotgun (WGS) entry which is preliminary data.</text>
</comment>
<dbReference type="InterPro" id="IPR045266">
    <property type="entry name" value="DOH_DOMON"/>
</dbReference>
<dbReference type="EMBL" id="VIIS01000104">
    <property type="protein sequence ID" value="KAF0313186.1"/>
    <property type="molecule type" value="Genomic_DNA"/>
</dbReference>
<dbReference type="PROSITE" id="PS50836">
    <property type="entry name" value="DOMON"/>
    <property type="match status" value="1"/>
</dbReference>
<evidence type="ECO:0000259" key="3">
    <source>
        <dbReference type="PROSITE" id="PS50836"/>
    </source>
</evidence>
<dbReference type="Pfam" id="PF03351">
    <property type="entry name" value="DOMON"/>
    <property type="match status" value="1"/>
</dbReference>
<accession>A0A6A4X0A2</accession>